<dbReference type="GO" id="GO:0009055">
    <property type="term" value="F:electron transfer activity"/>
    <property type="evidence" value="ECO:0007669"/>
    <property type="project" value="UniProtKB-UniRule"/>
</dbReference>
<dbReference type="GO" id="GO:0015979">
    <property type="term" value="P:photosynthesis"/>
    <property type="evidence" value="ECO:0007669"/>
    <property type="project" value="UniProtKB-KW"/>
</dbReference>
<keyword evidence="3 7" id="KW-0812">Transmembrane</keyword>
<evidence type="ECO:0000256" key="2">
    <source>
        <dbReference type="ARBA" id="ARBA00022448"/>
    </source>
</evidence>
<comment type="subcellular location">
    <subcellularLocation>
        <location evidence="1">Membrane</location>
        <topology evidence="1">Single-pass membrane protein</topology>
    </subcellularLocation>
    <subcellularLocation>
        <location evidence="7">Plastid</location>
        <location evidence="7">Chloroplast thylakoid membrane</location>
        <topology evidence="7">Single-pass membrane protein</topology>
    </subcellularLocation>
</comment>
<feature type="transmembrane region" description="Helical" evidence="8">
    <location>
        <begin position="6"/>
        <end position="27"/>
    </location>
</feature>
<dbReference type="SUPFAM" id="SSF103441">
    <property type="entry name" value="PetM subunit of the cytochrome b6f complex"/>
    <property type="match status" value="1"/>
</dbReference>
<evidence type="ECO:0000313" key="9">
    <source>
        <dbReference type="EMBL" id="ARO90785.1"/>
    </source>
</evidence>
<accession>A0A1Y9TM80</accession>
<keyword evidence="6 7" id="KW-0472">Membrane</keyword>
<reference evidence="9" key="1">
    <citation type="submission" date="2017-03" db="EMBL/GenBank/DDBJ databases">
        <title>The new red algal subphylum Proteorhodophytina comprises the largest and most divergent plastid genomes known.</title>
        <authorList>
            <person name="Munoz-Gomez S.A."/>
            <person name="Mejia-Franco F.G."/>
            <person name="Durnin K."/>
            <person name="Morgan C."/>
            <person name="Grisdale C.J."/>
            <person name="Archibald J.M."/>
            <person name="Slamovits C.H."/>
        </authorList>
    </citation>
    <scope>NUCLEOTIDE SEQUENCE</scope>
    <source>
        <strain evidence="9">NIES-2742</strain>
    </source>
</reference>
<evidence type="ECO:0000256" key="6">
    <source>
        <dbReference type="ARBA" id="ARBA00023136"/>
    </source>
</evidence>
<evidence type="ECO:0000256" key="7">
    <source>
        <dbReference type="HAMAP-Rule" id="MF_00396"/>
    </source>
</evidence>
<protein>
    <recommendedName>
        <fullName evidence="7">Cytochrome b6-f complex subunit 7</fullName>
    </recommendedName>
    <alternativeName>
        <fullName evidence="7">Cytochrome b6-f complex subunit PetM</fullName>
    </alternativeName>
    <alternativeName>
        <fullName evidence="7">Cytochrome b6-f complex subunit VII</fullName>
    </alternativeName>
</protein>
<dbReference type="GO" id="GO:0009535">
    <property type="term" value="C:chloroplast thylakoid membrane"/>
    <property type="evidence" value="ECO:0007669"/>
    <property type="project" value="UniProtKB-SubCell"/>
</dbReference>
<evidence type="ECO:0000256" key="4">
    <source>
        <dbReference type="ARBA" id="ARBA00022982"/>
    </source>
</evidence>
<dbReference type="RefSeq" id="YP_009370296.1">
    <property type="nucleotide sequence ID" value="NC_034787.1"/>
</dbReference>
<comment type="similarity">
    <text evidence="7">Belongs to the PetM family.</text>
</comment>
<dbReference type="GO" id="GO:0009512">
    <property type="term" value="C:cytochrome b6f complex"/>
    <property type="evidence" value="ECO:0007669"/>
    <property type="project" value="InterPro"/>
</dbReference>
<evidence type="ECO:0000256" key="5">
    <source>
        <dbReference type="ARBA" id="ARBA00022989"/>
    </source>
</evidence>
<keyword evidence="5 7" id="KW-1133">Transmembrane helix</keyword>
<dbReference type="AlphaFoldDB" id="A0A1Y9TM80"/>
<keyword evidence="7" id="KW-0793">Thylakoid</keyword>
<comment type="function">
    <text evidence="7">Component of the cytochrome b6-f complex, which mediates electron transfer between photosystem II (PSII) and photosystem I (PSI), cyclic electron flow around PSI, and state transitions.</text>
</comment>
<organism evidence="9">
    <name type="scientific">Bulboplastis apyrenoidosa</name>
    <dbReference type="NCBI Taxonomy" id="1070855"/>
    <lineage>
        <taxon>Eukaryota</taxon>
        <taxon>Rhodophyta</taxon>
        <taxon>Rhodellophyceae</taxon>
        <taxon>Dixoniellales</taxon>
        <taxon>Dixoniellaceae</taxon>
        <taxon>Bulboplastis</taxon>
    </lineage>
</organism>
<dbReference type="EMBL" id="KY709209">
    <property type="protein sequence ID" value="ARO90785.1"/>
    <property type="molecule type" value="Genomic_DNA"/>
</dbReference>
<keyword evidence="7" id="KW-0602">Photosynthesis</keyword>
<geneLocation type="chloroplast" evidence="9"/>
<sequence>MGHEIVNTAVVMIVLTLVGLSTGFLLIRLQG</sequence>
<dbReference type="GeneID" id="32887483"/>
<keyword evidence="9" id="KW-0934">Plastid</keyword>
<evidence type="ECO:0000256" key="3">
    <source>
        <dbReference type="ARBA" id="ARBA00022692"/>
    </source>
</evidence>
<dbReference type="Pfam" id="PF08041">
    <property type="entry name" value="PetM"/>
    <property type="match status" value="1"/>
</dbReference>
<comment type="subunit">
    <text evidence="7">The 4 large subunits of the cytochrome b6-f complex are cytochrome b6, subunit IV (17 kDa polypeptide, PetD), cytochrome f and the Rieske protein, while the 4 small subunits are PetG, PetL, PetM and PetN. The complex functions as a dimer.</text>
</comment>
<gene>
    <name evidence="7 9" type="primary">petM</name>
</gene>
<name>A0A1Y9TM80_9RHOD</name>
<evidence type="ECO:0000256" key="1">
    <source>
        <dbReference type="ARBA" id="ARBA00004167"/>
    </source>
</evidence>
<evidence type="ECO:0000256" key="8">
    <source>
        <dbReference type="SAM" id="Phobius"/>
    </source>
</evidence>
<dbReference type="HAMAP" id="MF_00396">
    <property type="entry name" value="Cytb6_f_PetM"/>
    <property type="match status" value="1"/>
</dbReference>
<keyword evidence="9" id="KW-0150">Chloroplast</keyword>
<dbReference type="InterPro" id="IPR012595">
    <property type="entry name" value="PetM_cyt_b6/f_cplx_su7"/>
</dbReference>
<keyword evidence="4 7" id="KW-0249">Electron transport</keyword>
<proteinExistence type="inferred from homology"/>
<keyword evidence="2 7" id="KW-0813">Transport</keyword>